<feature type="compositionally biased region" description="Basic residues" evidence="1">
    <location>
        <begin position="9"/>
        <end position="20"/>
    </location>
</feature>
<feature type="region of interest" description="Disordered" evidence="1">
    <location>
        <begin position="1"/>
        <end position="20"/>
    </location>
</feature>
<name>A0AAD9B9V5_DISEL</name>
<proteinExistence type="predicted"/>
<evidence type="ECO:0000313" key="2">
    <source>
        <dbReference type="EMBL" id="KAK1879795.1"/>
    </source>
</evidence>
<keyword evidence="3" id="KW-1185">Reference proteome</keyword>
<organism evidence="2 3">
    <name type="scientific">Dissostichus eleginoides</name>
    <name type="common">Patagonian toothfish</name>
    <name type="synonym">Dissostichus amissus</name>
    <dbReference type="NCBI Taxonomy" id="100907"/>
    <lineage>
        <taxon>Eukaryota</taxon>
        <taxon>Metazoa</taxon>
        <taxon>Chordata</taxon>
        <taxon>Craniata</taxon>
        <taxon>Vertebrata</taxon>
        <taxon>Euteleostomi</taxon>
        <taxon>Actinopterygii</taxon>
        <taxon>Neopterygii</taxon>
        <taxon>Teleostei</taxon>
        <taxon>Neoteleostei</taxon>
        <taxon>Acanthomorphata</taxon>
        <taxon>Eupercaria</taxon>
        <taxon>Perciformes</taxon>
        <taxon>Notothenioidei</taxon>
        <taxon>Nototheniidae</taxon>
        <taxon>Dissostichus</taxon>
    </lineage>
</organism>
<dbReference type="GO" id="GO:0006508">
    <property type="term" value="P:proteolysis"/>
    <property type="evidence" value="ECO:0007669"/>
    <property type="project" value="UniProtKB-KW"/>
</dbReference>
<dbReference type="Proteomes" id="UP001228049">
    <property type="component" value="Unassembled WGS sequence"/>
</dbReference>
<dbReference type="EMBL" id="JASDAP010000026">
    <property type="protein sequence ID" value="KAK1879795.1"/>
    <property type="molecule type" value="Genomic_DNA"/>
</dbReference>
<keyword evidence="2" id="KW-0645">Protease</keyword>
<reference evidence="2" key="1">
    <citation type="submission" date="2023-04" db="EMBL/GenBank/DDBJ databases">
        <title>Chromosome-level genome of Chaenocephalus aceratus.</title>
        <authorList>
            <person name="Park H."/>
        </authorList>
    </citation>
    <scope>NUCLEOTIDE SEQUENCE</scope>
    <source>
        <strain evidence="2">DE</strain>
        <tissue evidence="2">Muscle</tissue>
    </source>
</reference>
<evidence type="ECO:0000256" key="1">
    <source>
        <dbReference type="SAM" id="MobiDB-lite"/>
    </source>
</evidence>
<evidence type="ECO:0000313" key="3">
    <source>
        <dbReference type="Proteomes" id="UP001228049"/>
    </source>
</evidence>
<feature type="region of interest" description="Disordered" evidence="1">
    <location>
        <begin position="66"/>
        <end position="92"/>
    </location>
</feature>
<dbReference type="GO" id="GO:0008233">
    <property type="term" value="F:peptidase activity"/>
    <property type="evidence" value="ECO:0007669"/>
    <property type="project" value="UniProtKB-KW"/>
</dbReference>
<comment type="caution">
    <text evidence="2">The sequence shown here is derived from an EMBL/GenBank/DDBJ whole genome shotgun (WGS) entry which is preliminary data.</text>
</comment>
<accession>A0AAD9B9V5</accession>
<protein>
    <submittedName>
        <fullName evidence="2">Serine protease HtrA-like</fullName>
    </submittedName>
</protein>
<dbReference type="AlphaFoldDB" id="A0AAD9B9V5"/>
<gene>
    <name evidence="2" type="ORF">KUDE01_027911</name>
</gene>
<keyword evidence="2" id="KW-0378">Hydrolase</keyword>
<sequence>MLRNLRRAENHRKRRRERARRRAAFLANPFKLTKQLLGQKRVGRLTCSRDDINDPPIALTVTPGEISHWEGTPASDHSLASASSEGPLLRSPASAHRASGLSAFAWHPQHQAERRYLRSVESKIFFSLVSKRLSTFFLSNNSIDTSVQKGGITGIPGAHGSGDTAHQGSERGQRLEGLFWQTDIGLAPAGSGYYHRVYHLSDPVCTGNGYAVKSVEGPLRKSGLRQPPIRVFMDDLSVTTTSVPGARWVLQGLEKLVAWARMSFKPTKSQSLVLKRGKVIDKYRFRVGEDQIPSVTEPVKSLGKVFNCSQKDRLHQGYQCRHGGLVENRGQVCAPRKIQGLDLPARDPPKIPMASAYLMSFI</sequence>